<dbReference type="Gene3D" id="3.50.50.60">
    <property type="entry name" value="FAD/NAD(P)-binding domain"/>
    <property type="match status" value="1"/>
</dbReference>
<gene>
    <name evidence="8" type="ORF">NPX13_g9065</name>
</gene>
<dbReference type="PANTHER" id="PTHR47356">
    <property type="entry name" value="FAD-DEPENDENT MONOOXYGENASE ASQG-RELATED"/>
    <property type="match status" value="1"/>
</dbReference>
<evidence type="ECO:0000256" key="1">
    <source>
        <dbReference type="ARBA" id="ARBA00001974"/>
    </source>
</evidence>
<organism evidence="8 9">
    <name type="scientific">Xylaria arbuscula</name>
    <dbReference type="NCBI Taxonomy" id="114810"/>
    <lineage>
        <taxon>Eukaryota</taxon>
        <taxon>Fungi</taxon>
        <taxon>Dikarya</taxon>
        <taxon>Ascomycota</taxon>
        <taxon>Pezizomycotina</taxon>
        <taxon>Sordariomycetes</taxon>
        <taxon>Xylariomycetidae</taxon>
        <taxon>Xylariales</taxon>
        <taxon>Xylariaceae</taxon>
        <taxon>Xylaria</taxon>
    </lineage>
</organism>
<accession>A0A9W8TI14</accession>
<dbReference type="InterPro" id="IPR036188">
    <property type="entry name" value="FAD/NAD-bd_sf"/>
</dbReference>
<dbReference type="VEuPathDB" id="FungiDB:F4678DRAFT_198997"/>
<dbReference type="Proteomes" id="UP001148614">
    <property type="component" value="Unassembled WGS sequence"/>
</dbReference>
<name>A0A9W8TI14_9PEZI</name>
<keyword evidence="5" id="KW-0274">FAD</keyword>
<dbReference type="GO" id="GO:0071949">
    <property type="term" value="F:FAD binding"/>
    <property type="evidence" value="ECO:0007669"/>
    <property type="project" value="InterPro"/>
</dbReference>
<evidence type="ECO:0000256" key="2">
    <source>
        <dbReference type="ARBA" id="ARBA00005179"/>
    </source>
</evidence>
<evidence type="ECO:0000256" key="6">
    <source>
        <dbReference type="ARBA" id="ARBA00023002"/>
    </source>
</evidence>
<evidence type="ECO:0000313" key="9">
    <source>
        <dbReference type="Proteomes" id="UP001148614"/>
    </source>
</evidence>
<keyword evidence="4" id="KW-0285">Flavoprotein</keyword>
<keyword evidence="9" id="KW-1185">Reference proteome</keyword>
<protein>
    <recommendedName>
        <fullName evidence="7">FAD-binding domain-containing protein</fullName>
    </recommendedName>
</protein>
<dbReference type="Pfam" id="PF01494">
    <property type="entry name" value="FAD_binding_3"/>
    <property type="match status" value="1"/>
</dbReference>
<comment type="caution">
    <text evidence="8">The sequence shown here is derived from an EMBL/GenBank/DDBJ whole genome shotgun (WGS) entry which is preliminary data.</text>
</comment>
<evidence type="ECO:0000256" key="3">
    <source>
        <dbReference type="ARBA" id="ARBA00007992"/>
    </source>
</evidence>
<evidence type="ECO:0000256" key="5">
    <source>
        <dbReference type="ARBA" id="ARBA00022827"/>
    </source>
</evidence>
<comment type="cofactor">
    <cofactor evidence="1">
        <name>FAD</name>
        <dbReference type="ChEBI" id="CHEBI:57692"/>
    </cofactor>
</comment>
<evidence type="ECO:0000313" key="8">
    <source>
        <dbReference type="EMBL" id="KAJ3561122.1"/>
    </source>
</evidence>
<evidence type="ECO:0000259" key="7">
    <source>
        <dbReference type="Pfam" id="PF01494"/>
    </source>
</evidence>
<keyword evidence="6" id="KW-0560">Oxidoreductase</keyword>
<dbReference type="InterPro" id="IPR050562">
    <property type="entry name" value="FAD_mOase_fung"/>
</dbReference>
<comment type="pathway">
    <text evidence="2">Secondary metabolite biosynthesis.</text>
</comment>
<comment type="similarity">
    <text evidence="3">Belongs to the paxM FAD-dependent monooxygenase family.</text>
</comment>
<feature type="domain" description="FAD-binding" evidence="7">
    <location>
        <begin position="4"/>
        <end position="139"/>
    </location>
</feature>
<sequence>MSKFRVIVLGAGPAGLFTAHGLAAANIDYIVLERQPEIVRYKGALIIIWPPFLRLLDQLGIYEHVKKFSTPMVSKTSFTHSGEPLSTGDVFTVLEKDLGYPTLGLSRGNLIRALYETLPGHETKVRANANVTNIEQHKDVRPENSFNVSKKTLLLLEAT</sequence>
<evidence type="ECO:0000256" key="4">
    <source>
        <dbReference type="ARBA" id="ARBA00022630"/>
    </source>
</evidence>
<dbReference type="GO" id="GO:0004497">
    <property type="term" value="F:monooxygenase activity"/>
    <property type="evidence" value="ECO:0007669"/>
    <property type="project" value="InterPro"/>
</dbReference>
<reference evidence="8" key="1">
    <citation type="submission" date="2022-07" db="EMBL/GenBank/DDBJ databases">
        <title>Genome Sequence of Xylaria arbuscula.</title>
        <authorList>
            <person name="Buettner E."/>
        </authorList>
    </citation>
    <scope>NUCLEOTIDE SEQUENCE</scope>
    <source>
        <strain evidence="8">VT107</strain>
    </source>
</reference>
<dbReference type="PANTHER" id="PTHR47356:SF2">
    <property type="entry name" value="FAD-BINDING DOMAIN-CONTAINING PROTEIN-RELATED"/>
    <property type="match status" value="1"/>
</dbReference>
<dbReference type="EMBL" id="JANPWZ010002130">
    <property type="protein sequence ID" value="KAJ3561122.1"/>
    <property type="molecule type" value="Genomic_DNA"/>
</dbReference>
<dbReference type="AlphaFoldDB" id="A0A9W8TI14"/>
<dbReference type="InterPro" id="IPR002938">
    <property type="entry name" value="FAD-bd"/>
</dbReference>
<proteinExistence type="inferred from homology"/>
<dbReference type="SUPFAM" id="SSF51905">
    <property type="entry name" value="FAD/NAD(P)-binding domain"/>
    <property type="match status" value="1"/>
</dbReference>